<feature type="transmembrane region" description="Helical" evidence="6">
    <location>
        <begin position="35"/>
        <end position="53"/>
    </location>
</feature>
<dbReference type="Pfam" id="PF03661">
    <property type="entry name" value="TMEM33_Pom33"/>
    <property type="match status" value="1"/>
</dbReference>
<dbReference type="PhylomeDB" id="Q7PJT0"/>
<evidence type="ECO:0000256" key="6">
    <source>
        <dbReference type="SAM" id="Phobius"/>
    </source>
</evidence>
<feature type="non-terminal residue" evidence="7">
    <location>
        <position position="1"/>
    </location>
</feature>
<comment type="similarity">
    <text evidence="2">Belongs to the PER33/POM33 family.</text>
</comment>
<reference evidence="7" key="4">
    <citation type="journal article" date="2007" name="Genome Biol.">
        <title>Update of the Anopheles gambiae PEST genome assembly.</title>
        <authorList>
            <person name="Sharakhova M.V."/>
            <person name="Hammond M.P."/>
            <person name="Lobo N.F."/>
            <person name="Krzywinski J."/>
            <person name="Unger M.F."/>
            <person name="Hillenmeyer M.E."/>
            <person name="Bruggner R.V."/>
            <person name="Birney E."/>
            <person name="Collins F.H."/>
        </authorList>
    </citation>
    <scope>NUCLEOTIDE SEQUENCE</scope>
    <source>
        <strain evidence="7">PEST</strain>
    </source>
</reference>
<comment type="subcellular location">
    <subcellularLocation>
        <location evidence="1">Membrane</location>
        <topology evidence="1">Multi-pass membrane protein</topology>
    </subcellularLocation>
</comment>
<evidence type="ECO:0000256" key="2">
    <source>
        <dbReference type="ARBA" id="ARBA00007322"/>
    </source>
</evidence>
<protein>
    <submittedName>
        <fullName evidence="7">AGAP010214-PA</fullName>
    </submittedName>
</protein>
<dbReference type="EMBL" id="AAAB01008980">
    <property type="protein sequence ID" value="EAA43639.3"/>
    <property type="molecule type" value="Genomic_DNA"/>
</dbReference>
<reference evidence="7" key="1">
    <citation type="journal article" date="2002" name="Science">
        <title>The genome sequence of the malaria mosquito Anopheles gambiae.</title>
        <authorList>
            <person name="Holt R.A."/>
            <person name="Subramanian G.M."/>
            <person name="Halpern A."/>
            <person name="Sutton G.G."/>
            <person name="Charlab R."/>
            <person name="Nusskern D.R."/>
            <person name="Wincker P."/>
            <person name="Clark A.G."/>
            <person name="Ribeiro J.M."/>
            <person name="Wides R."/>
            <person name="Salzberg S.L."/>
            <person name="Loftus B."/>
            <person name="Yandell M."/>
            <person name="Majoros W.H."/>
            <person name="Rusch D.B."/>
            <person name="Lai Z."/>
            <person name="Kraft C.L."/>
            <person name="Abril J.F."/>
            <person name="Anthouard V."/>
            <person name="Arensburger P."/>
            <person name="Atkinson P.W."/>
            <person name="Baden H."/>
            <person name="de Berardinis V."/>
            <person name="Baldwin D."/>
            <person name="Benes V."/>
            <person name="Biedler J."/>
            <person name="Blass C."/>
            <person name="Bolanos R."/>
            <person name="Boscus D."/>
            <person name="Barnstead M."/>
            <person name="Cai S."/>
            <person name="Center A."/>
            <person name="Chaturverdi K."/>
            <person name="Christophides G.K."/>
            <person name="Chrystal M.A."/>
            <person name="Clamp M."/>
            <person name="Cravchik A."/>
            <person name="Curwen V."/>
            <person name="Dana A."/>
            <person name="Delcher A."/>
            <person name="Dew I."/>
            <person name="Evans C.A."/>
            <person name="Flanigan M."/>
            <person name="Grundschober-Freimoser A."/>
            <person name="Friedli L."/>
            <person name="Gu Z."/>
            <person name="Guan P."/>
            <person name="Guigo R."/>
            <person name="Hillenmeyer M.E."/>
            <person name="Hladun S.L."/>
            <person name="Hogan J.R."/>
            <person name="Hong Y.S."/>
            <person name="Hoover J."/>
            <person name="Jaillon O."/>
            <person name="Ke Z."/>
            <person name="Kodira C."/>
            <person name="Kokoza E."/>
            <person name="Koutsos A."/>
            <person name="Letunic I."/>
            <person name="Levitsky A."/>
            <person name="Liang Y."/>
            <person name="Lin J.J."/>
            <person name="Lobo N.F."/>
            <person name="Lopez J.R."/>
            <person name="Malek J.A."/>
            <person name="McIntosh T.C."/>
            <person name="Meister S."/>
            <person name="Miller J."/>
            <person name="Mobarry C."/>
            <person name="Mongin E."/>
            <person name="Murphy S.D."/>
            <person name="O'Brochta D.A."/>
            <person name="Pfannkoch C."/>
            <person name="Qi R."/>
            <person name="Regier M.A."/>
            <person name="Remington K."/>
            <person name="Shao H."/>
            <person name="Sharakhova M.V."/>
            <person name="Sitter C.D."/>
            <person name="Shetty J."/>
            <person name="Smith T.J."/>
            <person name="Strong R."/>
            <person name="Sun J."/>
            <person name="Thomasova D."/>
            <person name="Ton L.Q."/>
            <person name="Topalis P."/>
            <person name="Tu Z."/>
            <person name="Unger M.F."/>
            <person name="Walenz B."/>
            <person name="Wang A."/>
            <person name="Wang J."/>
            <person name="Wang M."/>
            <person name="Wang X."/>
            <person name="Woodford K.J."/>
            <person name="Wortman J.R."/>
            <person name="Wu M."/>
            <person name="Yao A."/>
            <person name="Zdobnov E.M."/>
            <person name="Zhang H."/>
            <person name="Zhao Q."/>
            <person name="Zhao S."/>
            <person name="Zhu S.C."/>
            <person name="Zhimulev I."/>
            <person name="Coluzzi M."/>
            <person name="della Torre A."/>
            <person name="Roth C.W."/>
            <person name="Louis C."/>
            <person name="Kalush F."/>
            <person name="Mural R.J."/>
            <person name="Myers E.W."/>
            <person name="Adams M.D."/>
            <person name="Smith H.O."/>
            <person name="Broder S."/>
            <person name="Gardner M.J."/>
            <person name="Fraser C.M."/>
            <person name="Birney E."/>
            <person name="Bork P."/>
            <person name="Brey P.T."/>
            <person name="Venter J.C."/>
            <person name="Weissenbach J."/>
            <person name="Kafatos F.C."/>
            <person name="Collins F.H."/>
            <person name="Hoffman S.L."/>
        </authorList>
    </citation>
    <scope>NUCLEOTIDE SEQUENCE [LARGE SCALE GENOMIC DNA]</scope>
    <source>
        <strain evidence="7">PEST</strain>
    </source>
</reference>
<keyword evidence="3 6" id="KW-0812">Transmembrane</keyword>
<feature type="transmembrane region" description="Helical" evidence="6">
    <location>
        <begin position="97"/>
        <end position="125"/>
    </location>
</feature>
<dbReference type="InterPro" id="IPR051645">
    <property type="entry name" value="PER33/POM33_regulator"/>
</dbReference>
<evidence type="ECO:0000256" key="3">
    <source>
        <dbReference type="ARBA" id="ARBA00022692"/>
    </source>
</evidence>
<reference evidence="7" key="2">
    <citation type="submission" date="2002-03" db="EMBL/GenBank/DDBJ databases">
        <authorList>
            <consortium name="The Anopheles Genome Sequencing Consortium"/>
        </authorList>
    </citation>
    <scope>NUCLEOTIDE SEQUENCE</scope>
    <source>
        <strain evidence="7">PEST</strain>
    </source>
</reference>
<name>Q7PJT0_ANOGA</name>
<evidence type="ECO:0000256" key="5">
    <source>
        <dbReference type="ARBA" id="ARBA00023136"/>
    </source>
</evidence>
<keyword evidence="5 6" id="KW-0472">Membrane</keyword>
<dbReference type="STRING" id="7165.Q7PJT0"/>
<dbReference type="PaxDb" id="7165-AGAP010214-PA"/>
<gene>
    <name evidence="7" type="ORF">AgaP_AGAP010214</name>
</gene>
<evidence type="ECO:0000313" key="7">
    <source>
        <dbReference type="EMBL" id="EAA43639.3"/>
    </source>
</evidence>
<dbReference type="HOGENOM" id="CLU_071391_0_0_1"/>
<comment type="caution">
    <text evidence="7">The sequence shown here is derived from an EMBL/GenBank/DDBJ whole genome shotgun (WGS) entry which is preliminary data.</text>
</comment>
<evidence type="ECO:0000256" key="1">
    <source>
        <dbReference type="ARBA" id="ARBA00004141"/>
    </source>
</evidence>
<reference evidence="7" key="3">
    <citation type="journal article" date="2004" name="Trends Parasitol.">
        <title>The Anopheles gambiae genome: an update.</title>
        <authorList>
            <person name="Mongin E."/>
            <person name="Louis C."/>
            <person name="Holt R.A."/>
            <person name="Birney E."/>
            <person name="Collins F.H."/>
        </authorList>
    </citation>
    <scope>NUCLEOTIDE SEQUENCE</scope>
    <source>
        <strain evidence="7">PEST</strain>
    </source>
</reference>
<keyword evidence="4 6" id="KW-1133">Transmembrane helix</keyword>
<dbReference type="PANTHER" id="PTHR12703">
    <property type="entry name" value="TRANSMEMBRANE PROTEIN 33"/>
    <property type="match status" value="1"/>
</dbReference>
<dbReference type="VEuPathDB" id="VectorBase:AGAP010214"/>
<organism evidence="7">
    <name type="scientific">Anopheles gambiae</name>
    <name type="common">African malaria mosquito</name>
    <dbReference type="NCBI Taxonomy" id="7165"/>
    <lineage>
        <taxon>Eukaryota</taxon>
        <taxon>Metazoa</taxon>
        <taxon>Ecdysozoa</taxon>
        <taxon>Arthropoda</taxon>
        <taxon>Hexapoda</taxon>
        <taxon>Insecta</taxon>
        <taxon>Pterygota</taxon>
        <taxon>Neoptera</taxon>
        <taxon>Endopterygota</taxon>
        <taxon>Diptera</taxon>
        <taxon>Nematocera</taxon>
        <taxon>Culicoidea</taxon>
        <taxon>Culicidae</taxon>
        <taxon>Anophelinae</taxon>
        <taxon>Anopheles</taxon>
    </lineage>
</organism>
<proteinExistence type="inferred from homology"/>
<sequence>RMSDQQRDQQSQQRQTGFAALKEHVLANKLETTQWVSRVLTIYFALGYVLPFLNSVNAYYKVLMANAATSAIRLHQRLPPFTLSRAYLQQTMLEDSFHYLLFSLIFLYVYPLLVIILPVILFSLLHSTSYSLTLLDTLGQNSWWGARLLISVVEFQTRNILRLAACSEILIMPITVLLVFFGKAGIMTPLVYYQFLVMRYSSRRNPYTRNMFYEFRLVAENFANGASTPPVLRKGLHAAIGFISRLAPPTVVQPQQQGQ</sequence>
<reference evidence="7" key="5">
    <citation type="submission" date="2011-05" db="EMBL/GenBank/DDBJ databases">
        <authorList>
            <consortium name="VectorBase"/>
        </authorList>
    </citation>
    <scope>NUCLEOTIDE SEQUENCE</scope>
    <source>
        <strain evidence="7">PEST</strain>
    </source>
</reference>
<dbReference type="InterPro" id="IPR005344">
    <property type="entry name" value="TMEM33/Pom33"/>
</dbReference>
<dbReference type="PANTHER" id="PTHR12703:SF4">
    <property type="entry name" value="TRANSMEMBRANE PROTEIN 33"/>
    <property type="match status" value="1"/>
</dbReference>
<dbReference type="eggNOG" id="KOG4002">
    <property type="taxonomic scope" value="Eukaryota"/>
</dbReference>
<dbReference type="GO" id="GO:0016020">
    <property type="term" value="C:membrane"/>
    <property type="evidence" value="ECO:0007669"/>
    <property type="project" value="UniProtKB-SubCell"/>
</dbReference>
<dbReference type="AlphaFoldDB" id="Q7PJT0"/>
<accession>Q7PJT0</accession>
<feature type="transmembrane region" description="Helical" evidence="6">
    <location>
        <begin position="169"/>
        <end position="193"/>
    </location>
</feature>
<dbReference type="VEuPathDB" id="VectorBase:AGAMI1_005580"/>
<evidence type="ECO:0000256" key="4">
    <source>
        <dbReference type="ARBA" id="ARBA00022989"/>
    </source>
</evidence>